<comment type="caution">
    <text evidence="1">The sequence shown here is derived from an EMBL/GenBank/DDBJ whole genome shotgun (WGS) entry which is preliminary data.</text>
</comment>
<gene>
    <name evidence="1" type="ORF">CesoFtcFv8_007005</name>
</gene>
<accession>A0AAN8CDC5</accession>
<proteinExistence type="predicted"/>
<dbReference type="Proteomes" id="UP001335648">
    <property type="component" value="Unassembled WGS sequence"/>
</dbReference>
<reference evidence="1 2" key="1">
    <citation type="journal article" date="2023" name="Mol. Biol. Evol.">
        <title>Genomics of Secondarily Temperate Adaptation in the Only Non-Antarctic Icefish.</title>
        <authorList>
            <person name="Rivera-Colon A.G."/>
            <person name="Rayamajhi N."/>
            <person name="Minhas B.F."/>
            <person name="Madrigal G."/>
            <person name="Bilyk K.T."/>
            <person name="Yoon V."/>
            <person name="Hune M."/>
            <person name="Gregory S."/>
            <person name="Cheng C.H.C."/>
            <person name="Catchen J.M."/>
        </authorList>
    </citation>
    <scope>NUCLEOTIDE SEQUENCE [LARGE SCALE GENOMIC DNA]</scope>
    <source>
        <strain evidence="1">JC2023a</strain>
    </source>
</reference>
<organism evidence="1 2">
    <name type="scientific">Champsocephalus esox</name>
    <name type="common">pike icefish</name>
    <dbReference type="NCBI Taxonomy" id="159716"/>
    <lineage>
        <taxon>Eukaryota</taxon>
        <taxon>Metazoa</taxon>
        <taxon>Chordata</taxon>
        <taxon>Craniata</taxon>
        <taxon>Vertebrata</taxon>
        <taxon>Euteleostomi</taxon>
        <taxon>Actinopterygii</taxon>
        <taxon>Neopterygii</taxon>
        <taxon>Teleostei</taxon>
        <taxon>Neoteleostei</taxon>
        <taxon>Acanthomorphata</taxon>
        <taxon>Eupercaria</taxon>
        <taxon>Perciformes</taxon>
        <taxon>Notothenioidei</taxon>
        <taxon>Channichthyidae</taxon>
        <taxon>Champsocephalus</taxon>
    </lineage>
</organism>
<protein>
    <submittedName>
        <fullName evidence="1">Uncharacterized protein</fullName>
    </submittedName>
</protein>
<keyword evidence="2" id="KW-1185">Reference proteome</keyword>
<evidence type="ECO:0000313" key="2">
    <source>
        <dbReference type="Proteomes" id="UP001335648"/>
    </source>
</evidence>
<dbReference type="AlphaFoldDB" id="A0AAN8CDC5"/>
<name>A0AAN8CDC5_9TELE</name>
<sequence length="69" mass="7339">MPSSPTDLTLHFTSLLELRSVDVGSGSEGSTGLKINSLTPGLWTAAMVVVSLEETQLSSYNTVKDLQDI</sequence>
<evidence type="ECO:0000313" key="1">
    <source>
        <dbReference type="EMBL" id="KAK5901664.1"/>
    </source>
</evidence>
<dbReference type="EMBL" id="JAULUE010002051">
    <property type="protein sequence ID" value="KAK5901664.1"/>
    <property type="molecule type" value="Genomic_DNA"/>
</dbReference>